<protein>
    <recommendedName>
        <fullName evidence="6">DDE domain-containing protein</fullName>
    </recommendedName>
</protein>
<dbReference type="EMBL" id="PCXV01000026">
    <property type="protein sequence ID" value="PIR44108.1"/>
    <property type="molecule type" value="Genomic_DNA"/>
</dbReference>
<gene>
    <name evidence="4" type="ORF">COV23_01635</name>
</gene>
<organism evidence="4 5">
    <name type="scientific">Candidatus Wolfebacteria bacterium CG10_big_fil_rev_8_21_14_0_10_31_9</name>
    <dbReference type="NCBI Taxonomy" id="1975070"/>
    <lineage>
        <taxon>Bacteria</taxon>
        <taxon>Candidatus Wolfeibacteriota</taxon>
    </lineage>
</organism>
<dbReference type="InterPro" id="IPR004291">
    <property type="entry name" value="Transposase_IS66_central"/>
</dbReference>
<keyword evidence="1" id="KW-0863">Zinc-finger</keyword>
<evidence type="ECO:0000313" key="5">
    <source>
        <dbReference type="Proteomes" id="UP000231602"/>
    </source>
</evidence>
<evidence type="ECO:0000259" key="2">
    <source>
        <dbReference type="PROSITE" id="PS50966"/>
    </source>
</evidence>
<evidence type="ECO:0008006" key="6">
    <source>
        <dbReference type="Google" id="ProtNLM"/>
    </source>
</evidence>
<name>A0A2H0RC78_9BACT</name>
<dbReference type="InterPro" id="IPR007527">
    <property type="entry name" value="Znf_SWIM"/>
</dbReference>
<accession>A0A2H0RC78</accession>
<feature type="domain" description="Integrase catalytic" evidence="3">
    <location>
        <begin position="207"/>
        <end position="380"/>
    </location>
</feature>
<dbReference type="Pfam" id="PF03050">
    <property type="entry name" value="DDE_Tnp_IS66"/>
    <property type="match status" value="1"/>
</dbReference>
<sequence length="411" mass="48049">MDNAQDIKQFSNTREERAKAILEIGSPETLDEFTYLVPSQNSDRKYRVTHIDTYSCECEDFKRRCQGKNLYCKHIKAIILFQRIKQKYEVKPEVEQEIELIIDTPQKDLCPECNSENLIKSGIRKTRIGTKQRYECRNCHKRFVLSPIKNIKGNTKLVCLAMDCYYRGLSYRDISHQFNQFYGLKISHVTIREWVLRFSRVMEKYSETIKPQIKGVWNADETLVLTKRGKNPKQPNKNYDYVWNVMDNKSKFLLASECSGRSRSSKDAQKVMTEAYKQNGKIPFQIIVDGYAGYQDGVRKTFRNWGNERKVKFTSIKGHRKEINNNAIESHHSHQKEFHKVRRGITEVQDYQDGFKVFHNFVRKNARQGLTPADKVGVGVKGNAWETMLLQSIKHQNSRKLTGEEKIAITP</sequence>
<dbReference type="SUPFAM" id="SSF53098">
    <property type="entry name" value="Ribonuclease H-like"/>
    <property type="match status" value="1"/>
</dbReference>
<reference evidence="4 5" key="1">
    <citation type="submission" date="2017-09" db="EMBL/GenBank/DDBJ databases">
        <title>Depth-based differentiation of microbial function through sediment-hosted aquifers and enrichment of novel symbionts in the deep terrestrial subsurface.</title>
        <authorList>
            <person name="Probst A.J."/>
            <person name="Ladd B."/>
            <person name="Jarett J.K."/>
            <person name="Geller-Mcgrath D.E."/>
            <person name="Sieber C.M."/>
            <person name="Emerson J.B."/>
            <person name="Anantharaman K."/>
            <person name="Thomas B.C."/>
            <person name="Malmstrom R."/>
            <person name="Stieglmeier M."/>
            <person name="Klingl A."/>
            <person name="Woyke T."/>
            <person name="Ryan C.M."/>
            <person name="Banfield J.F."/>
        </authorList>
    </citation>
    <scope>NUCLEOTIDE SEQUENCE [LARGE SCALE GENOMIC DNA]</scope>
    <source>
        <strain evidence="4">CG10_big_fil_rev_8_21_14_0_10_31_9</strain>
    </source>
</reference>
<dbReference type="InterPro" id="IPR001584">
    <property type="entry name" value="Integrase_cat-core"/>
</dbReference>
<keyword evidence="1" id="KW-0479">Metal-binding</keyword>
<evidence type="ECO:0000259" key="3">
    <source>
        <dbReference type="PROSITE" id="PS50994"/>
    </source>
</evidence>
<comment type="caution">
    <text evidence="4">The sequence shown here is derived from an EMBL/GenBank/DDBJ whole genome shotgun (WGS) entry which is preliminary data.</text>
</comment>
<proteinExistence type="predicted"/>
<dbReference type="PROSITE" id="PS50994">
    <property type="entry name" value="INTEGRASE"/>
    <property type="match status" value="1"/>
</dbReference>
<evidence type="ECO:0000256" key="1">
    <source>
        <dbReference type="PROSITE-ProRule" id="PRU00325"/>
    </source>
</evidence>
<keyword evidence="1" id="KW-0862">Zinc</keyword>
<dbReference type="InterPro" id="IPR036397">
    <property type="entry name" value="RNaseH_sf"/>
</dbReference>
<dbReference type="Proteomes" id="UP000231602">
    <property type="component" value="Unassembled WGS sequence"/>
</dbReference>
<dbReference type="Gene3D" id="3.30.420.10">
    <property type="entry name" value="Ribonuclease H-like superfamily/Ribonuclease H"/>
    <property type="match status" value="1"/>
</dbReference>
<dbReference type="PROSITE" id="PS50966">
    <property type="entry name" value="ZF_SWIM"/>
    <property type="match status" value="1"/>
</dbReference>
<dbReference type="GO" id="GO:0015074">
    <property type="term" value="P:DNA integration"/>
    <property type="evidence" value="ECO:0007669"/>
    <property type="project" value="InterPro"/>
</dbReference>
<dbReference type="GO" id="GO:0003676">
    <property type="term" value="F:nucleic acid binding"/>
    <property type="evidence" value="ECO:0007669"/>
    <property type="project" value="InterPro"/>
</dbReference>
<dbReference type="GO" id="GO:0008270">
    <property type="term" value="F:zinc ion binding"/>
    <property type="evidence" value="ECO:0007669"/>
    <property type="project" value="UniProtKB-KW"/>
</dbReference>
<dbReference type="AlphaFoldDB" id="A0A2H0RC78"/>
<evidence type="ECO:0000313" key="4">
    <source>
        <dbReference type="EMBL" id="PIR44108.1"/>
    </source>
</evidence>
<dbReference type="InterPro" id="IPR012337">
    <property type="entry name" value="RNaseH-like_sf"/>
</dbReference>
<feature type="domain" description="SWIM-type" evidence="2">
    <location>
        <begin position="46"/>
        <end position="83"/>
    </location>
</feature>